<reference evidence="2 3" key="1">
    <citation type="submission" date="2018-06" db="EMBL/GenBank/DDBJ databases">
        <title>A transcriptomic atlas of mushroom development highlights an independent origin of complex multicellularity.</title>
        <authorList>
            <consortium name="DOE Joint Genome Institute"/>
            <person name="Krizsan K."/>
            <person name="Almasi E."/>
            <person name="Merenyi Z."/>
            <person name="Sahu N."/>
            <person name="Viragh M."/>
            <person name="Koszo T."/>
            <person name="Mondo S."/>
            <person name="Kiss B."/>
            <person name="Balint B."/>
            <person name="Kues U."/>
            <person name="Barry K."/>
            <person name="Hegedus J.C."/>
            <person name="Henrissat B."/>
            <person name="Johnson J."/>
            <person name="Lipzen A."/>
            <person name="Ohm R."/>
            <person name="Nagy I."/>
            <person name="Pangilinan J."/>
            <person name="Yan J."/>
            <person name="Xiong Y."/>
            <person name="Grigoriev I.V."/>
            <person name="Hibbett D.S."/>
            <person name="Nagy L.G."/>
        </authorList>
    </citation>
    <scope>NUCLEOTIDE SEQUENCE [LARGE SCALE GENOMIC DNA]</scope>
    <source>
        <strain evidence="2 3">SZMC22713</strain>
    </source>
</reference>
<dbReference type="AlphaFoldDB" id="A0A4Y7PEF0"/>
<feature type="region of interest" description="Disordered" evidence="1">
    <location>
        <begin position="26"/>
        <end position="81"/>
    </location>
</feature>
<accession>A0A4Y7PEF0</accession>
<proteinExistence type="predicted"/>
<dbReference type="VEuPathDB" id="FungiDB:BD410DRAFT_365271"/>
<evidence type="ECO:0000313" key="2">
    <source>
        <dbReference type="EMBL" id="TDL13774.1"/>
    </source>
</evidence>
<dbReference type="Proteomes" id="UP000294933">
    <property type="component" value="Unassembled WGS sequence"/>
</dbReference>
<evidence type="ECO:0000256" key="1">
    <source>
        <dbReference type="SAM" id="MobiDB-lite"/>
    </source>
</evidence>
<gene>
    <name evidence="2" type="ORF">BD410DRAFT_365271</name>
</gene>
<evidence type="ECO:0000313" key="3">
    <source>
        <dbReference type="Proteomes" id="UP000294933"/>
    </source>
</evidence>
<keyword evidence="3" id="KW-1185">Reference proteome</keyword>
<organism evidence="2 3">
    <name type="scientific">Rickenella mellea</name>
    <dbReference type="NCBI Taxonomy" id="50990"/>
    <lineage>
        <taxon>Eukaryota</taxon>
        <taxon>Fungi</taxon>
        <taxon>Dikarya</taxon>
        <taxon>Basidiomycota</taxon>
        <taxon>Agaricomycotina</taxon>
        <taxon>Agaricomycetes</taxon>
        <taxon>Hymenochaetales</taxon>
        <taxon>Rickenellaceae</taxon>
        <taxon>Rickenella</taxon>
    </lineage>
</organism>
<sequence length="81" mass="8712">MSEALDGPLSMPTSVDLQSVIESVHINESPDCHTETNPTRSQTREEVDGRSSMPTPVVPQSVVQSRNTADNVSSRASSRTS</sequence>
<name>A0A4Y7PEF0_9AGAM</name>
<feature type="compositionally biased region" description="Polar residues" evidence="1">
    <location>
        <begin position="66"/>
        <end position="81"/>
    </location>
</feature>
<dbReference type="EMBL" id="ML170467">
    <property type="protein sequence ID" value="TDL13774.1"/>
    <property type="molecule type" value="Genomic_DNA"/>
</dbReference>
<protein>
    <submittedName>
        <fullName evidence="2">Uncharacterized protein</fullName>
    </submittedName>
</protein>